<keyword evidence="2" id="KW-0808">Transferase</keyword>
<dbReference type="InterPro" id="IPR001296">
    <property type="entry name" value="Glyco_trans_1"/>
</dbReference>
<dbReference type="PANTHER" id="PTHR45947">
    <property type="entry name" value="SULFOQUINOVOSYL TRANSFERASE SQD2"/>
    <property type="match status" value="1"/>
</dbReference>
<reference evidence="2" key="1">
    <citation type="submission" date="2020-02" db="EMBL/GenBank/DDBJ databases">
        <authorList>
            <person name="Meier V. D."/>
        </authorList>
    </citation>
    <scope>NUCLEOTIDE SEQUENCE</scope>
    <source>
        <strain evidence="2">AVDCRST_MAG42</strain>
    </source>
</reference>
<sequence>MLHIYRQITALGRVRPIVIAQKREAAERFPFDAVTVLPKPATHFLRRIWYRQLKDAPWQISRGETARLLGILAAERAELLHIYFGHIAVHLLPLIERWAKPTVVSFHGADVMVDLEKPAYRSATVRMLDAVRLVLVRSESLGDALVRLGCAPDKIRIQRTGIPLHEFEFRPRSWPIDGSWRFVQAGRLIEKKGLRTTLEAFAAFAREHRSAQLTIAGEGPLLGELQEMAQRLGVGGRVSFVGFASQAELRALFYQSHMFLHPSETGPDGNQEGVPNAMLEAMASGLPVFATTHGGIPEAVQDGVSGVLVPERDADALAQRLLEMAARPEALSTMAERGAEAVAEKFEQRAQVRKLEECYFEAMTGRLRASANA</sequence>
<evidence type="ECO:0000259" key="1">
    <source>
        <dbReference type="Pfam" id="PF00534"/>
    </source>
</evidence>
<dbReference type="GO" id="GO:0016757">
    <property type="term" value="F:glycosyltransferase activity"/>
    <property type="evidence" value="ECO:0007669"/>
    <property type="project" value="InterPro"/>
</dbReference>
<accession>A0A6J4HD05</accession>
<dbReference type="EMBL" id="CADCTA010000037">
    <property type="protein sequence ID" value="CAA9220995.1"/>
    <property type="molecule type" value="Genomic_DNA"/>
</dbReference>
<protein>
    <submittedName>
        <fullName evidence="2">Glycosyltransferase</fullName>
    </submittedName>
</protein>
<name>A0A6J4HD05_9BACT</name>
<dbReference type="SUPFAM" id="SSF53756">
    <property type="entry name" value="UDP-Glycosyltransferase/glycogen phosphorylase"/>
    <property type="match status" value="1"/>
</dbReference>
<dbReference type="Pfam" id="PF00534">
    <property type="entry name" value="Glycos_transf_1"/>
    <property type="match status" value="1"/>
</dbReference>
<gene>
    <name evidence="2" type="ORF">AVDCRST_MAG42-580</name>
</gene>
<evidence type="ECO:0000313" key="2">
    <source>
        <dbReference type="EMBL" id="CAA9220995.1"/>
    </source>
</evidence>
<dbReference type="AlphaFoldDB" id="A0A6J4HD05"/>
<feature type="domain" description="Glycosyl transferase family 1" evidence="1">
    <location>
        <begin position="174"/>
        <end position="339"/>
    </location>
</feature>
<dbReference type="InterPro" id="IPR050194">
    <property type="entry name" value="Glycosyltransferase_grp1"/>
</dbReference>
<organism evidence="2">
    <name type="scientific">uncultured Chthoniobacterales bacterium</name>
    <dbReference type="NCBI Taxonomy" id="1836801"/>
    <lineage>
        <taxon>Bacteria</taxon>
        <taxon>Pseudomonadati</taxon>
        <taxon>Verrucomicrobiota</taxon>
        <taxon>Spartobacteria</taxon>
        <taxon>Chthoniobacterales</taxon>
        <taxon>environmental samples</taxon>
    </lineage>
</organism>
<dbReference type="PANTHER" id="PTHR45947:SF3">
    <property type="entry name" value="SULFOQUINOVOSYL TRANSFERASE SQD2"/>
    <property type="match status" value="1"/>
</dbReference>
<dbReference type="Gene3D" id="3.40.50.2000">
    <property type="entry name" value="Glycogen Phosphorylase B"/>
    <property type="match status" value="2"/>
</dbReference>
<proteinExistence type="predicted"/>